<keyword evidence="2" id="KW-0677">Repeat</keyword>
<dbReference type="PROSITE" id="PS50157">
    <property type="entry name" value="ZINC_FINGER_C2H2_2"/>
    <property type="match status" value="2"/>
</dbReference>
<sequence>MSSESNTNVNLGAECELNKKRYPCPFCESSYIHQAGLRSHVLNKHQITIPPEEAKKNLCEVCSRSLSNKGNLNEHKEVIHGIPKAGIVAAGRKEFPCDQCEKKYFSKFGLRRHVEQVHSCSSAEQRTSQATITVTPLPKNSHKEKQCLEKKTETDELDEFVGNVSVYMESLSKVTIPHLSSFVCPSIISTKHQTKKQGFRISDILKAD</sequence>
<dbReference type="InterPro" id="IPR013087">
    <property type="entry name" value="Znf_C2H2_type"/>
</dbReference>
<keyword evidence="8" id="KW-1185">Reference proteome</keyword>
<dbReference type="AlphaFoldDB" id="A0AAE9ENZ9"/>
<evidence type="ECO:0000256" key="1">
    <source>
        <dbReference type="ARBA" id="ARBA00022723"/>
    </source>
</evidence>
<gene>
    <name evidence="7" type="ORF">L5515_004956</name>
</gene>
<dbReference type="InterPro" id="IPR008598">
    <property type="entry name" value="Di19_Zn-bd"/>
</dbReference>
<keyword evidence="3 5" id="KW-0863">Zinc-finger</keyword>
<dbReference type="PANTHER" id="PTHR24408:SF58">
    <property type="entry name" value="TRANSCRIPTION FACTOR (TFIIIA), PUTATIVE (AFU_ORTHOLOGUE AFUA_1G05150)-RELATED"/>
    <property type="match status" value="1"/>
</dbReference>
<dbReference type="PROSITE" id="PS00028">
    <property type="entry name" value="ZINC_FINGER_C2H2_1"/>
    <property type="match status" value="3"/>
</dbReference>
<dbReference type="InterPro" id="IPR036236">
    <property type="entry name" value="Znf_C2H2_sf"/>
</dbReference>
<feature type="domain" description="C2H2-type" evidence="6">
    <location>
        <begin position="57"/>
        <end position="85"/>
    </location>
</feature>
<evidence type="ECO:0000256" key="4">
    <source>
        <dbReference type="ARBA" id="ARBA00022833"/>
    </source>
</evidence>
<keyword evidence="4" id="KW-0862">Zinc</keyword>
<proteinExistence type="predicted"/>
<accession>A0AAE9ENZ9</accession>
<dbReference type="Pfam" id="PF05605">
    <property type="entry name" value="zf-Di19"/>
    <property type="match status" value="1"/>
</dbReference>
<keyword evidence="1" id="KW-0479">Metal-binding</keyword>
<dbReference type="GO" id="GO:0008270">
    <property type="term" value="F:zinc ion binding"/>
    <property type="evidence" value="ECO:0007669"/>
    <property type="project" value="UniProtKB-KW"/>
</dbReference>
<evidence type="ECO:0000256" key="5">
    <source>
        <dbReference type="PROSITE-ProRule" id="PRU00042"/>
    </source>
</evidence>
<dbReference type="Gene3D" id="3.30.160.60">
    <property type="entry name" value="Classic Zinc Finger"/>
    <property type="match status" value="2"/>
</dbReference>
<dbReference type="SUPFAM" id="SSF57667">
    <property type="entry name" value="beta-beta-alpha zinc fingers"/>
    <property type="match status" value="1"/>
</dbReference>
<organism evidence="7 8">
    <name type="scientific">Caenorhabditis briggsae</name>
    <dbReference type="NCBI Taxonomy" id="6238"/>
    <lineage>
        <taxon>Eukaryota</taxon>
        <taxon>Metazoa</taxon>
        <taxon>Ecdysozoa</taxon>
        <taxon>Nematoda</taxon>
        <taxon>Chromadorea</taxon>
        <taxon>Rhabditida</taxon>
        <taxon>Rhabditina</taxon>
        <taxon>Rhabditomorpha</taxon>
        <taxon>Rhabditoidea</taxon>
        <taxon>Rhabditidae</taxon>
        <taxon>Peloderinae</taxon>
        <taxon>Caenorhabditis</taxon>
    </lineage>
</organism>
<feature type="domain" description="C2H2-type" evidence="6">
    <location>
        <begin position="95"/>
        <end position="123"/>
    </location>
</feature>
<dbReference type="Pfam" id="PF13894">
    <property type="entry name" value="zf-C2H2_4"/>
    <property type="match status" value="1"/>
</dbReference>
<evidence type="ECO:0000313" key="8">
    <source>
        <dbReference type="Proteomes" id="UP000829354"/>
    </source>
</evidence>
<evidence type="ECO:0000313" key="7">
    <source>
        <dbReference type="EMBL" id="UMM24965.1"/>
    </source>
</evidence>
<protein>
    <recommendedName>
        <fullName evidence="6">C2H2-type domain-containing protein</fullName>
    </recommendedName>
</protein>
<evidence type="ECO:0000256" key="3">
    <source>
        <dbReference type="ARBA" id="ARBA00022771"/>
    </source>
</evidence>
<evidence type="ECO:0000256" key="2">
    <source>
        <dbReference type="ARBA" id="ARBA00022737"/>
    </source>
</evidence>
<dbReference type="Proteomes" id="UP000829354">
    <property type="component" value="Chromosome III"/>
</dbReference>
<dbReference type="PANTHER" id="PTHR24408">
    <property type="entry name" value="ZINC FINGER PROTEIN"/>
    <property type="match status" value="1"/>
</dbReference>
<evidence type="ECO:0000259" key="6">
    <source>
        <dbReference type="PROSITE" id="PS50157"/>
    </source>
</evidence>
<dbReference type="EMBL" id="CP092622">
    <property type="protein sequence ID" value="UMM24965.1"/>
    <property type="molecule type" value="Genomic_DNA"/>
</dbReference>
<reference evidence="7 8" key="1">
    <citation type="submission" date="2022-04" db="EMBL/GenBank/DDBJ databases">
        <title>Chromosome-level reference genomes for two strains of Caenorhabditis briggsae: an improved platform for comparative genomics.</title>
        <authorList>
            <person name="Stevens L."/>
            <person name="Andersen E."/>
        </authorList>
    </citation>
    <scope>NUCLEOTIDE SEQUENCE [LARGE SCALE GENOMIC DNA]</scope>
    <source>
        <strain evidence="7">VX34</strain>
        <tissue evidence="7">Whole-organism</tissue>
    </source>
</reference>
<name>A0AAE9ENZ9_CAEBR</name>
<dbReference type="SMART" id="SM00355">
    <property type="entry name" value="ZnF_C2H2"/>
    <property type="match status" value="3"/>
</dbReference>